<dbReference type="EMBL" id="JBICBT010000868">
    <property type="protein sequence ID" value="KAL3096200.1"/>
    <property type="molecule type" value="Genomic_DNA"/>
</dbReference>
<evidence type="ECO:0000313" key="2">
    <source>
        <dbReference type="Proteomes" id="UP001620626"/>
    </source>
</evidence>
<sequence length="99" mass="11361">MICFNKIFISGNGWPAVFDLLTPSQLGLNISMISHRFDHYVDEHFKTRKWTLAFIQIGSKIGENGTKEMEIISFNGETLPIPQIQLPRKVIGFKRINIL</sequence>
<organism evidence="1 2">
    <name type="scientific">Heterodera trifolii</name>
    <dbReference type="NCBI Taxonomy" id="157864"/>
    <lineage>
        <taxon>Eukaryota</taxon>
        <taxon>Metazoa</taxon>
        <taxon>Ecdysozoa</taxon>
        <taxon>Nematoda</taxon>
        <taxon>Chromadorea</taxon>
        <taxon>Rhabditida</taxon>
        <taxon>Tylenchina</taxon>
        <taxon>Tylenchomorpha</taxon>
        <taxon>Tylenchoidea</taxon>
        <taxon>Heteroderidae</taxon>
        <taxon>Heteroderinae</taxon>
        <taxon>Heterodera</taxon>
    </lineage>
</organism>
<name>A0ABD2JZX5_9BILA</name>
<reference evidence="1 2" key="1">
    <citation type="submission" date="2024-10" db="EMBL/GenBank/DDBJ databases">
        <authorList>
            <person name="Kim D."/>
        </authorList>
    </citation>
    <scope>NUCLEOTIDE SEQUENCE [LARGE SCALE GENOMIC DNA]</scope>
    <source>
        <strain evidence="1">BH-2024</strain>
    </source>
</reference>
<proteinExistence type="predicted"/>
<evidence type="ECO:0000313" key="1">
    <source>
        <dbReference type="EMBL" id="KAL3096200.1"/>
    </source>
</evidence>
<dbReference type="Proteomes" id="UP001620626">
    <property type="component" value="Unassembled WGS sequence"/>
</dbReference>
<accession>A0ABD2JZX5</accession>
<keyword evidence="2" id="KW-1185">Reference proteome</keyword>
<comment type="caution">
    <text evidence="1">The sequence shown here is derived from an EMBL/GenBank/DDBJ whole genome shotgun (WGS) entry which is preliminary data.</text>
</comment>
<gene>
    <name evidence="1" type="ORF">niasHT_026140</name>
</gene>
<dbReference type="AlphaFoldDB" id="A0ABD2JZX5"/>
<protein>
    <submittedName>
        <fullName evidence="1">Uncharacterized protein</fullName>
    </submittedName>
</protein>